<feature type="transmembrane region" description="Helical" evidence="10">
    <location>
        <begin position="443"/>
        <end position="462"/>
    </location>
</feature>
<feature type="compositionally biased region" description="Polar residues" evidence="9">
    <location>
        <begin position="64"/>
        <end position="78"/>
    </location>
</feature>
<feature type="transmembrane region" description="Helical" evidence="10">
    <location>
        <begin position="168"/>
        <end position="186"/>
    </location>
</feature>
<dbReference type="PROSITE" id="PS50850">
    <property type="entry name" value="MFS"/>
    <property type="match status" value="1"/>
</dbReference>
<comment type="similarity">
    <text evidence="5">Belongs to the major facilitator superfamily. CAR1 family.</text>
</comment>
<feature type="transmembrane region" description="Helical" evidence="10">
    <location>
        <begin position="131"/>
        <end position="156"/>
    </location>
</feature>
<feature type="compositionally biased region" description="Polar residues" evidence="9">
    <location>
        <begin position="10"/>
        <end position="47"/>
    </location>
</feature>
<evidence type="ECO:0000256" key="1">
    <source>
        <dbReference type="ARBA" id="ARBA00004141"/>
    </source>
</evidence>
<protein>
    <recommendedName>
        <fullName evidence="7">Cercosporin MFS transporter CTB4</fullName>
    </recommendedName>
    <alternativeName>
        <fullName evidence="8">Cercosporin toxin biosynthesis cluster protein 4</fullName>
    </alternativeName>
</protein>
<keyword evidence="3 10" id="KW-1133">Transmembrane helix</keyword>
<dbReference type="InterPro" id="IPR020846">
    <property type="entry name" value="MFS_dom"/>
</dbReference>
<evidence type="ECO:0000256" key="4">
    <source>
        <dbReference type="ARBA" id="ARBA00023136"/>
    </source>
</evidence>
<evidence type="ECO:0000256" key="9">
    <source>
        <dbReference type="SAM" id="MobiDB-lite"/>
    </source>
</evidence>
<dbReference type="EMBL" id="MU003774">
    <property type="protein sequence ID" value="KAF2723957.1"/>
    <property type="molecule type" value="Genomic_DNA"/>
</dbReference>
<accession>A0A9P4UPZ2</accession>
<keyword evidence="2 10" id="KW-0812">Transmembrane</keyword>
<feature type="transmembrane region" description="Helical" evidence="10">
    <location>
        <begin position="198"/>
        <end position="216"/>
    </location>
</feature>
<comment type="function">
    <text evidence="6">MFS transporter; part of the gene cluster that mediates the biosynthesis of cercosporin, a light-activated, non-host-selective toxin. The perylenequinone chromophore of cercosporin absorbs light energy to attain an electronically-activated triplet state and produces active oxygen species such as the hydroxyl radical, superoxide, hydrogen peroxide or singlet oxygen upon reaction with oxygen molecules. These reactive oxygen species cause damage to various cellular components including lipids, proteins and nucleic acids. Responsible for secretion and accumulation of cercosporin, but does not play any roles in self-protection against the toxicity of cercosporin.</text>
</comment>
<dbReference type="GO" id="GO:0022857">
    <property type="term" value="F:transmembrane transporter activity"/>
    <property type="evidence" value="ECO:0007669"/>
    <property type="project" value="InterPro"/>
</dbReference>
<dbReference type="AlphaFoldDB" id="A0A9P4UPZ2"/>
<dbReference type="SUPFAM" id="SSF103473">
    <property type="entry name" value="MFS general substrate transporter"/>
    <property type="match status" value="1"/>
</dbReference>
<dbReference type="OrthoDB" id="446368at2759"/>
<dbReference type="InterPro" id="IPR036259">
    <property type="entry name" value="MFS_trans_sf"/>
</dbReference>
<organism evidence="12 13">
    <name type="scientific">Polychaeton citri CBS 116435</name>
    <dbReference type="NCBI Taxonomy" id="1314669"/>
    <lineage>
        <taxon>Eukaryota</taxon>
        <taxon>Fungi</taxon>
        <taxon>Dikarya</taxon>
        <taxon>Ascomycota</taxon>
        <taxon>Pezizomycotina</taxon>
        <taxon>Dothideomycetes</taxon>
        <taxon>Dothideomycetidae</taxon>
        <taxon>Capnodiales</taxon>
        <taxon>Capnodiaceae</taxon>
        <taxon>Polychaeton</taxon>
    </lineage>
</organism>
<comment type="caution">
    <text evidence="12">The sequence shown here is derived from an EMBL/GenBank/DDBJ whole genome shotgun (WGS) entry which is preliminary data.</text>
</comment>
<feature type="transmembrane region" description="Helical" evidence="10">
    <location>
        <begin position="536"/>
        <end position="558"/>
    </location>
</feature>
<evidence type="ECO:0000259" key="11">
    <source>
        <dbReference type="PROSITE" id="PS50850"/>
    </source>
</evidence>
<proteinExistence type="inferred from homology"/>
<feature type="domain" description="Major facilitator superfamily (MFS) profile" evidence="11">
    <location>
        <begin position="133"/>
        <end position="564"/>
    </location>
</feature>
<keyword evidence="13" id="KW-1185">Reference proteome</keyword>
<name>A0A9P4UPZ2_9PEZI</name>
<feature type="transmembrane region" description="Helical" evidence="10">
    <location>
        <begin position="228"/>
        <end position="249"/>
    </location>
</feature>
<feature type="transmembrane region" description="Helical" evidence="10">
    <location>
        <begin position="356"/>
        <end position="382"/>
    </location>
</feature>
<evidence type="ECO:0000256" key="5">
    <source>
        <dbReference type="ARBA" id="ARBA00038347"/>
    </source>
</evidence>
<evidence type="ECO:0000256" key="3">
    <source>
        <dbReference type="ARBA" id="ARBA00022989"/>
    </source>
</evidence>
<evidence type="ECO:0000256" key="6">
    <source>
        <dbReference type="ARBA" id="ARBA00053977"/>
    </source>
</evidence>
<gene>
    <name evidence="12" type="ORF">K431DRAFT_219153</name>
</gene>
<dbReference type="Pfam" id="PF07690">
    <property type="entry name" value="MFS_1"/>
    <property type="match status" value="1"/>
</dbReference>
<dbReference type="PANTHER" id="PTHR23502:SF47">
    <property type="entry name" value="MAJOR FACILITATOR SUPERFAMILY (MFS) PROFILE DOMAIN-CONTAINING PROTEIN-RELATED"/>
    <property type="match status" value="1"/>
</dbReference>
<dbReference type="CDD" id="cd17323">
    <property type="entry name" value="MFS_Tpo1_MDR_like"/>
    <property type="match status" value="1"/>
</dbReference>
<dbReference type="PANTHER" id="PTHR23502">
    <property type="entry name" value="MAJOR FACILITATOR SUPERFAMILY"/>
    <property type="match status" value="1"/>
</dbReference>
<evidence type="ECO:0000256" key="8">
    <source>
        <dbReference type="ARBA" id="ARBA00077167"/>
    </source>
</evidence>
<feature type="transmembrane region" description="Helical" evidence="10">
    <location>
        <begin position="474"/>
        <end position="495"/>
    </location>
</feature>
<evidence type="ECO:0000313" key="13">
    <source>
        <dbReference type="Proteomes" id="UP000799441"/>
    </source>
</evidence>
<dbReference type="FunFam" id="1.20.1250.20:FF:000011">
    <property type="entry name" value="MFS multidrug transporter, putative"/>
    <property type="match status" value="1"/>
</dbReference>
<evidence type="ECO:0000256" key="7">
    <source>
        <dbReference type="ARBA" id="ARBA00069139"/>
    </source>
</evidence>
<dbReference type="InterPro" id="IPR011701">
    <property type="entry name" value="MFS"/>
</dbReference>
<evidence type="ECO:0000256" key="10">
    <source>
        <dbReference type="SAM" id="Phobius"/>
    </source>
</evidence>
<feature type="transmembrane region" description="Helical" evidence="10">
    <location>
        <begin position="402"/>
        <end position="422"/>
    </location>
</feature>
<feature type="transmembrane region" description="Helical" evidence="10">
    <location>
        <begin position="507"/>
        <end position="530"/>
    </location>
</feature>
<reference evidence="12" key="1">
    <citation type="journal article" date="2020" name="Stud. Mycol.">
        <title>101 Dothideomycetes genomes: a test case for predicting lifestyles and emergence of pathogens.</title>
        <authorList>
            <person name="Haridas S."/>
            <person name="Albert R."/>
            <person name="Binder M."/>
            <person name="Bloem J."/>
            <person name="Labutti K."/>
            <person name="Salamov A."/>
            <person name="Andreopoulos B."/>
            <person name="Baker S."/>
            <person name="Barry K."/>
            <person name="Bills G."/>
            <person name="Bluhm B."/>
            <person name="Cannon C."/>
            <person name="Castanera R."/>
            <person name="Culley D."/>
            <person name="Daum C."/>
            <person name="Ezra D."/>
            <person name="Gonzalez J."/>
            <person name="Henrissat B."/>
            <person name="Kuo A."/>
            <person name="Liang C."/>
            <person name="Lipzen A."/>
            <person name="Lutzoni F."/>
            <person name="Magnuson J."/>
            <person name="Mondo S."/>
            <person name="Nolan M."/>
            <person name="Ohm R."/>
            <person name="Pangilinan J."/>
            <person name="Park H.-J."/>
            <person name="Ramirez L."/>
            <person name="Alfaro M."/>
            <person name="Sun H."/>
            <person name="Tritt A."/>
            <person name="Yoshinaga Y."/>
            <person name="Zwiers L.-H."/>
            <person name="Turgeon B."/>
            <person name="Goodwin S."/>
            <person name="Spatafora J."/>
            <person name="Crous P."/>
            <person name="Grigoriev I."/>
        </authorList>
    </citation>
    <scope>NUCLEOTIDE SEQUENCE</scope>
    <source>
        <strain evidence="12">CBS 116435</strain>
    </source>
</reference>
<comment type="subcellular location">
    <subcellularLocation>
        <location evidence="1">Membrane</location>
        <topology evidence="1">Multi-pass membrane protein</topology>
    </subcellularLocation>
</comment>
<evidence type="ECO:0000313" key="12">
    <source>
        <dbReference type="EMBL" id="KAF2723957.1"/>
    </source>
</evidence>
<evidence type="ECO:0000256" key="2">
    <source>
        <dbReference type="ARBA" id="ARBA00022692"/>
    </source>
</evidence>
<dbReference type="Gene3D" id="1.20.1250.20">
    <property type="entry name" value="MFS general substrate transporter like domains"/>
    <property type="match status" value="1"/>
</dbReference>
<keyword evidence="4 10" id="KW-0472">Membrane</keyword>
<sequence>MEYQRGSAAPSATETLNESRPSFQQHLNTCSTSTLAHEPQRQSSELGSLSLPREKSDNSLPAKPSSQHENSTAASRIGSSDDSSSQPDVEKRGYAQLEHSNPGQGKDINLVDWDGSDDPDNPMNWPTSRKWAITLSLGMMTFSVTFASSVFSAATVPTAIQFGVSQEVMVLATSLFVLGFAWGPICWGPLSELYGRKVPLFGGYFCFFIFAIPVAVAENLQTIMVCRFFGGLFASAPLAIIGGTLADFFDPIDRGVAIAVFSSATFIGPAMGPVMGGFITMSHLGWRWTQWIELIMAVLFWTIGLFIYPESYAPVILQRRAKKLRYQTRNWAIHAAADEKEVDLREITEKYLLRPFIMLFLEPILVLITVYMALIYGILYLFFEVYPISFQEERGWNMGVGALPFISILVGVLCGALFISIMTRTRFQRKTKQAGTIIPEERLIPMIVGGALLPAGLFWFAWTSSPHITPWPQIIAGAPIGMGIMMIFMQGLNYIIDVYKTNANSGIAANTFARSWVGAGFPLFATGMYHNLGIPWATSLLGFLTAALFPVPIIFYIYGARIRKLSRYSPS</sequence>
<feature type="transmembrane region" description="Helical" evidence="10">
    <location>
        <begin position="256"/>
        <end position="279"/>
    </location>
</feature>
<feature type="transmembrane region" description="Helical" evidence="10">
    <location>
        <begin position="291"/>
        <end position="317"/>
    </location>
</feature>
<feature type="region of interest" description="Disordered" evidence="9">
    <location>
        <begin position="1"/>
        <end position="122"/>
    </location>
</feature>
<dbReference type="GO" id="GO:0005886">
    <property type="term" value="C:plasma membrane"/>
    <property type="evidence" value="ECO:0007669"/>
    <property type="project" value="TreeGrafter"/>
</dbReference>
<dbReference type="Proteomes" id="UP000799441">
    <property type="component" value="Unassembled WGS sequence"/>
</dbReference>